<feature type="domain" description="PhyR sigma2" evidence="7">
    <location>
        <begin position="18"/>
        <end position="69"/>
    </location>
</feature>
<dbReference type="InterPro" id="IPR053866">
    <property type="entry name" value="PhyR_sigma2"/>
</dbReference>
<dbReference type="InterPro" id="IPR013324">
    <property type="entry name" value="RNA_pol_sigma_r3/r4-like"/>
</dbReference>
<dbReference type="NCBIfam" id="TIGR02937">
    <property type="entry name" value="sigma70-ECF"/>
    <property type="match status" value="1"/>
</dbReference>
<name>A0A397Q3U0_9HYPH</name>
<dbReference type="Pfam" id="PF08281">
    <property type="entry name" value="Sigma70_r4_2"/>
    <property type="match status" value="1"/>
</dbReference>
<feature type="domain" description="RNA polymerase sigma factor 70 region 4 type 2" evidence="6">
    <location>
        <begin position="108"/>
        <end position="160"/>
    </location>
</feature>
<dbReference type="EMBL" id="QXDF01000001">
    <property type="protein sequence ID" value="RIA55079.1"/>
    <property type="molecule type" value="Genomic_DNA"/>
</dbReference>
<dbReference type="PANTHER" id="PTHR43133:SF25">
    <property type="entry name" value="RNA POLYMERASE SIGMA FACTOR RFAY-RELATED"/>
    <property type="match status" value="1"/>
</dbReference>
<organism evidence="8 9">
    <name type="scientific">Dichotomicrobium thermohalophilum</name>
    <dbReference type="NCBI Taxonomy" id="933063"/>
    <lineage>
        <taxon>Bacteria</taxon>
        <taxon>Pseudomonadati</taxon>
        <taxon>Pseudomonadota</taxon>
        <taxon>Alphaproteobacteria</taxon>
        <taxon>Hyphomicrobiales</taxon>
        <taxon>Hyphomicrobiaceae</taxon>
        <taxon>Dichotomicrobium</taxon>
    </lineage>
</organism>
<comment type="caution">
    <text evidence="8">The sequence shown here is derived from an EMBL/GenBank/DDBJ whole genome shotgun (WGS) entry which is preliminary data.</text>
</comment>
<evidence type="ECO:0000256" key="4">
    <source>
        <dbReference type="ARBA" id="ARBA00023163"/>
    </source>
</evidence>
<dbReference type="SUPFAM" id="SSF88946">
    <property type="entry name" value="Sigma2 domain of RNA polymerase sigma factors"/>
    <property type="match status" value="1"/>
</dbReference>
<dbReference type="Gene3D" id="1.10.1740.10">
    <property type="match status" value="1"/>
</dbReference>
<dbReference type="InterPro" id="IPR014284">
    <property type="entry name" value="RNA_pol_sigma-70_dom"/>
</dbReference>
<dbReference type="Proteomes" id="UP000266273">
    <property type="component" value="Unassembled WGS sequence"/>
</dbReference>
<feature type="region of interest" description="Disordered" evidence="5">
    <location>
        <begin position="163"/>
        <end position="193"/>
    </location>
</feature>
<reference evidence="8 9" key="1">
    <citation type="submission" date="2018-08" db="EMBL/GenBank/DDBJ databases">
        <title>Genomic Encyclopedia of Archaeal and Bacterial Type Strains, Phase II (KMG-II): from individual species to whole genera.</title>
        <authorList>
            <person name="Goeker M."/>
        </authorList>
    </citation>
    <scope>NUCLEOTIDE SEQUENCE [LARGE SCALE GENOMIC DNA]</scope>
    <source>
        <strain evidence="8 9">DSM 5002</strain>
    </source>
</reference>
<comment type="similarity">
    <text evidence="1">Belongs to the sigma-70 factor family. ECF subfamily.</text>
</comment>
<sequence>MPFRKSQQSQSISHELLEHTSHLRAFAISLCGDRDHGDDLVQETLMKALANIDSFKPGTNMRSWLFTILRNTYFTQRRRARHEVRDADGAMAASLSSEPQQEPHLDFQDFERALALLNDEQREALILIGAAGFSYDEAAEIAGCSSGTVKSRVNRARTKLSQMLSAEPEQSPLKAPHPAAPTTAMGSLTPGLR</sequence>
<keyword evidence="3" id="KW-0731">Sigma factor</keyword>
<keyword evidence="2" id="KW-0805">Transcription regulation</keyword>
<proteinExistence type="inferred from homology"/>
<dbReference type="InterPro" id="IPR039425">
    <property type="entry name" value="RNA_pol_sigma-70-like"/>
</dbReference>
<dbReference type="OrthoDB" id="9803470at2"/>
<protein>
    <submittedName>
        <fullName evidence="8">RNA polymerase RpoE-like sigma-24 subunit</fullName>
    </submittedName>
</protein>
<dbReference type="GO" id="GO:0016987">
    <property type="term" value="F:sigma factor activity"/>
    <property type="evidence" value="ECO:0007669"/>
    <property type="project" value="UniProtKB-KW"/>
</dbReference>
<dbReference type="InterPro" id="IPR013325">
    <property type="entry name" value="RNA_pol_sigma_r2"/>
</dbReference>
<evidence type="ECO:0000313" key="8">
    <source>
        <dbReference type="EMBL" id="RIA55079.1"/>
    </source>
</evidence>
<dbReference type="GO" id="GO:0006352">
    <property type="term" value="P:DNA-templated transcription initiation"/>
    <property type="evidence" value="ECO:0007669"/>
    <property type="project" value="InterPro"/>
</dbReference>
<evidence type="ECO:0000256" key="2">
    <source>
        <dbReference type="ARBA" id="ARBA00023015"/>
    </source>
</evidence>
<dbReference type="PANTHER" id="PTHR43133">
    <property type="entry name" value="RNA POLYMERASE ECF-TYPE SIGMA FACTO"/>
    <property type="match status" value="1"/>
</dbReference>
<dbReference type="InterPro" id="IPR013249">
    <property type="entry name" value="RNA_pol_sigma70_r4_t2"/>
</dbReference>
<dbReference type="SUPFAM" id="SSF88659">
    <property type="entry name" value="Sigma3 and sigma4 domains of RNA polymerase sigma factors"/>
    <property type="match status" value="1"/>
</dbReference>
<keyword evidence="4" id="KW-0804">Transcription</keyword>
<evidence type="ECO:0000313" key="9">
    <source>
        <dbReference type="Proteomes" id="UP000266273"/>
    </source>
</evidence>
<evidence type="ECO:0000256" key="1">
    <source>
        <dbReference type="ARBA" id="ARBA00010641"/>
    </source>
</evidence>
<dbReference type="GO" id="GO:0003677">
    <property type="term" value="F:DNA binding"/>
    <property type="evidence" value="ECO:0007669"/>
    <property type="project" value="InterPro"/>
</dbReference>
<evidence type="ECO:0000256" key="3">
    <source>
        <dbReference type="ARBA" id="ARBA00023082"/>
    </source>
</evidence>
<evidence type="ECO:0000256" key="5">
    <source>
        <dbReference type="SAM" id="MobiDB-lite"/>
    </source>
</evidence>
<evidence type="ECO:0000259" key="6">
    <source>
        <dbReference type="Pfam" id="PF08281"/>
    </source>
</evidence>
<evidence type="ECO:0000259" key="7">
    <source>
        <dbReference type="Pfam" id="PF22029"/>
    </source>
</evidence>
<dbReference type="CDD" id="cd06171">
    <property type="entry name" value="Sigma70_r4"/>
    <property type="match status" value="1"/>
</dbReference>
<keyword evidence="9" id="KW-1185">Reference proteome</keyword>
<dbReference type="AlphaFoldDB" id="A0A397Q3U0"/>
<dbReference type="InterPro" id="IPR036388">
    <property type="entry name" value="WH-like_DNA-bd_sf"/>
</dbReference>
<dbReference type="Gene3D" id="1.10.10.10">
    <property type="entry name" value="Winged helix-like DNA-binding domain superfamily/Winged helix DNA-binding domain"/>
    <property type="match status" value="1"/>
</dbReference>
<dbReference type="Pfam" id="PF22029">
    <property type="entry name" value="PhyR_sigma2"/>
    <property type="match status" value="1"/>
</dbReference>
<accession>A0A397Q3U0</accession>
<gene>
    <name evidence="8" type="ORF">BXY53_0132</name>
</gene>